<dbReference type="InterPro" id="IPR011495">
    <property type="entry name" value="Sig_transdc_His_kin_sub2_dim/P"/>
</dbReference>
<keyword evidence="4" id="KW-0597">Phosphoprotein</keyword>
<sequence length="573" mass="62409">MDRLRAQFRRLPVRLIALLSLALFPLGLIALYQTDKLLEEARMINRASLMERTVAAAAEERELIQHALGAARALGAVVQSIPQAACTEALRDFIDSQDDFIFVGYTLASGELRCSSRGVTMDLSGQDRFRRAIAAEGPTVQVTASGAVTGQPVVIVFYPVDRAGVRLGYMAISIPLHLANDLIGEAERADGLHLAVINTDGAILTATGGAGEAVDFLPASIGPAALANLEGRTFEADSGTGEPRIFAVGTMISGSAVVVGSWPAEVALDGGSRLRAWAPLTFPVVMWLTGMLVAYFGVQRLVIRHITQLRSAMRQYALGALHGGRIEMDDPPEELRETERAFNRMVLLLAQAEAQQEQDLRDKEVLLREVHHRVKNNLQLVGSIMNMMARNARTPEARRMLESLQRRVRGLAMLHRTLYTTPEMTTVDGAEMLRALIGDVTQGTRMRDLTVESDLCPVDLFPDQAVPLSMILAEAMTNAVKYCGRPGDGSSARIAVTLACDPASAMVELRIENTRGRPLMPNDDDASIGDGLGQTLMTAFERQLGGVSTVEDLPDRYVYSLRFERRDFEPGAD</sequence>
<evidence type="ECO:0000256" key="4">
    <source>
        <dbReference type="ARBA" id="ARBA00022553"/>
    </source>
</evidence>
<gene>
    <name evidence="12" type="ORF">KB874_05490</name>
</gene>
<evidence type="ECO:0000313" key="12">
    <source>
        <dbReference type="EMBL" id="MBS0123581.1"/>
    </source>
</evidence>
<name>A0A8J7WDX7_9RHOB</name>
<feature type="domain" description="HAMP" evidence="11">
    <location>
        <begin position="300"/>
        <end position="354"/>
    </location>
</feature>
<evidence type="ECO:0000256" key="8">
    <source>
        <dbReference type="ARBA" id="ARBA00022840"/>
    </source>
</evidence>
<comment type="caution">
    <text evidence="12">The sequence shown here is derived from an EMBL/GenBank/DDBJ whole genome shotgun (WGS) entry which is preliminary data.</text>
</comment>
<feature type="transmembrane region" description="Helical" evidence="10">
    <location>
        <begin position="12"/>
        <end position="32"/>
    </location>
</feature>
<dbReference type="InterPro" id="IPR003660">
    <property type="entry name" value="HAMP_dom"/>
</dbReference>
<reference evidence="12" key="1">
    <citation type="submission" date="2021-04" db="EMBL/GenBank/DDBJ databases">
        <authorList>
            <person name="Yoon J."/>
        </authorList>
    </citation>
    <scope>NUCLEOTIDE SEQUENCE</scope>
    <source>
        <strain evidence="12">KMU-90</strain>
    </source>
</reference>
<evidence type="ECO:0000256" key="5">
    <source>
        <dbReference type="ARBA" id="ARBA00022679"/>
    </source>
</evidence>
<evidence type="ECO:0000256" key="2">
    <source>
        <dbReference type="ARBA" id="ARBA00004370"/>
    </source>
</evidence>
<evidence type="ECO:0000256" key="1">
    <source>
        <dbReference type="ARBA" id="ARBA00000085"/>
    </source>
</evidence>
<proteinExistence type="predicted"/>
<dbReference type="PROSITE" id="PS50885">
    <property type="entry name" value="HAMP"/>
    <property type="match status" value="1"/>
</dbReference>
<keyword evidence="10" id="KW-0812">Transmembrane</keyword>
<dbReference type="Gene3D" id="3.30.565.10">
    <property type="entry name" value="Histidine kinase-like ATPase, C-terminal domain"/>
    <property type="match status" value="1"/>
</dbReference>
<dbReference type="Gene3D" id="3.30.450.20">
    <property type="entry name" value="PAS domain"/>
    <property type="match status" value="2"/>
</dbReference>
<feature type="transmembrane region" description="Helical" evidence="10">
    <location>
        <begin position="276"/>
        <end position="298"/>
    </location>
</feature>
<comment type="catalytic activity">
    <reaction evidence="1">
        <text>ATP + protein L-histidine = ADP + protein N-phospho-L-histidine.</text>
        <dbReference type="EC" id="2.7.13.3"/>
    </reaction>
</comment>
<dbReference type="GO" id="GO:0004673">
    <property type="term" value="F:protein histidine kinase activity"/>
    <property type="evidence" value="ECO:0007669"/>
    <property type="project" value="UniProtKB-EC"/>
</dbReference>
<evidence type="ECO:0000256" key="10">
    <source>
        <dbReference type="SAM" id="Phobius"/>
    </source>
</evidence>
<dbReference type="Proteomes" id="UP000681356">
    <property type="component" value="Unassembled WGS sequence"/>
</dbReference>
<dbReference type="GO" id="GO:0005524">
    <property type="term" value="F:ATP binding"/>
    <property type="evidence" value="ECO:0007669"/>
    <property type="project" value="UniProtKB-KW"/>
</dbReference>
<evidence type="ECO:0000256" key="7">
    <source>
        <dbReference type="ARBA" id="ARBA00022777"/>
    </source>
</evidence>
<keyword evidence="5" id="KW-0808">Transferase</keyword>
<evidence type="ECO:0000256" key="3">
    <source>
        <dbReference type="ARBA" id="ARBA00012438"/>
    </source>
</evidence>
<dbReference type="InterPro" id="IPR036890">
    <property type="entry name" value="HATPase_C_sf"/>
</dbReference>
<evidence type="ECO:0000313" key="13">
    <source>
        <dbReference type="Proteomes" id="UP000681356"/>
    </source>
</evidence>
<dbReference type="EC" id="2.7.13.3" evidence="3"/>
<protein>
    <recommendedName>
        <fullName evidence="3">histidine kinase</fullName>
        <ecNumber evidence="3">2.7.13.3</ecNumber>
    </recommendedName>
</protein>
<dbReference type="EMBL" id="JAGTUU010000002">
    <property type="protein sequence ID" value="MBS0123581.1"/>
    <property type="molecule type" value="Genomic_DNA"/>
</dbReference>
<dbReference type="SMART" id="SM00911">
    <property type="entry name" value="HWE_HK"/>
    <property type="match status" value="1"/>
</dbReference>
<organism evidence="12 13">
    <name type="scientific">Thetidibacter halocola</name>
    <dbReference type="NCBI Taxonomy" id="2827239"/>
    <lineage>
        <taxon>Bacteria</taxon>
        <taxon>Pseudomonadati</taxon>
        <taxon>Pseudomonadota</taxon>
        <taxon>Alphaproteobacteria</taxon>
        <taxon>Rhodobacterales</taxon>
        <taxon>Roseobacteraceae</taxon>
        <taxon>Thetidibacter</taxon>
    </lineage>
</organism>
<keyword evidence="10" id="KW-1133">Transmembrane helix</keyword>
<keyword evidence="6" id="KW-0547">Nucleotide-binding</keyword>
<feature type="coiled-coil region" evidence="9">
    <location>
        <begin position="335"/>
        <end position="369"/>
    </location>
</feature>
<comment type="subcellular location">
    <subcellularLocation>
        <location evidence="2">Membrane</location>
    </subcellularLocation>
</comment>
<evidence type="ECO:0000259" key="11">
    <source>
        <dbReference type="PROSITE" id="PS50885"/>
    </source>
</evidence>
<dbReference type="RefSeq" id="WP_212535554.1">
    <property type="nucleotide sequence ID" value="NZ_JAGTUU010000002.1"/>
</dbReference>
<keyword evidence="10" id="KW-0472">Membrane</keyword>
<dbReference type="Pfam" id="PF07568">
    <property type="entry name" value="HisKA_2"/>
    <property type="match status" value="1"/>
</dbReference>
<dbReference type="AlphaFoldDB" id="A0A8J7WDX7"/>
<keyword evidence="13" id="KW-1185">Reference proteome</keyword>
<evidence type="ECO:0000256" key="6">
    <source>
        <dbReference type="ARBA" id="ARBA00022741"/>
    </source>
</evidence>
<dbReference type="PANTHER" id="PTHR41523:SF8">
    <property type="entry name" value="ETHYLENE RESPONSE SENSOR PROTEIN"/>
    <property type="match status" value="1"/>
</dbReference>
<dbReference type="GO" id="GO:0007165">
    <property type="term" value="P:signal transduction"/>
    <property type="evidence" value="ECO:0007669"/>
    <property type="project" value="InterPro"/>
</dbReference>
<dbReference type="PANTHER" id="PTHR41523">
    <property type="entry name" value="TWO-COMPONENT SYSTEM SENSOR PROTEIN"/>
    <property type="match status" value="1"/>
</dbReference>
<keyword evidence="9" id="KW-0175">Coiled coil</keyword>
<accession>A0A8J7WDX7</accession>
<dbReference type="InterPro" id="IPR011102">
    <property type="entry name" value="Sig_transdc_His_kinase_HWE"/>
</dbReference>
<keyword evidence="7 12" id="KW-0418">Kinase</keyword>
<keyword evidence="8" id="KW-0067">ATP-binding</keyword>
<evidence type="ECO:0000256" key="9">
    <source>
        <dbReference type="SAM" id="Coils"/>
    </source>
</evidence>
<dbReference type="GO" id="GO:0016020">
    <property type="term" value="C:membrane"/>
    <property type="evidence" value="ECO:0007669"/>
    <property type="project" value="UniProtKB-SubCell"/>
</dbReference>